<dbReference type="AlphaFoldDB" id="A0A5C6LQZ0"/>
<evidence type="ECO:0000313" key="1">
    <source>
        <dbReference type="EMBL" id="TWV96205.1"/>
    </source>
</evidence>
<protein>
    <recommendedName>
        <fullName evidence="3">Four helix bundle protein</fullName>
    </recommendedName>
</protein>
<name>A0A5C6LQZ0_9BACT</name>
<proteinExistence type="predicted"/>
<gene>
    <name evidence="1" type="ORF">FEF09_23755</name>
</gene>
<evidence type="ECO:0000313" key="2">
    <source>
        <dbReference type="Proteomes" id="UP000318815"/>
    </source>
</evidence>
<organism evidence="1 2">
    <name type="scientific">Chitinophaga pinensis</name>
    <dbReference type="NCBI Taxonomy" id="79329"/>
    <lineage>
        <taxon>Bacteria</taxon>
        <taxon>Pseudomonadati</taxon>
        <taxon>Bacteroidota</taxon>
        <taxon>Chitinophagia</taxon>
        <taxon>Chitinophagales</taxon>
        <taxon>Chitinophagaceae</taxon>
        <taxon>Chitinophaga</taxon>
    </lineage>
</organism>
<reference evidence="1 2" key="1">
    <citation type="submission" date="2019-08" db="EMBL/GenBank/DDBJ databases">
        <title>Whole genome sequencing of chitin degrading bacteria Chitinophaga pinensis YS16.</title>
        <authorList>
            <person name="Singh R.P."/>
            <person name="Manchanda G."/>
            <person name="Maurya I.K."/>
            <person name="Joshi N.K."/>
            <person name="Srivastava A.K."/>
        </authorList>
    </citation>
    <scope>NUCLEOTIDE SEQUENCE [LARGE SCALE GENOMIC DNA]</scope>
    <source>
        <strain evidence="1 2">YS-16</strain>
    </source>
</reference>
<evidence type="ECO:0008006" key="3">
    <source>
        <dbReference type="Google" id="ProtNLM"/>
    </source>
</evidence>
<comment type="caution">
    <text evidence="1">The sequence shown here is derived from an EMBL/GenBank/DDBJ whole genome shotgun (WGS) entry which is preliminary data.</text>
</comment>
<accession>A0A5C6LQZ0</accession>
<sequence length="118" mass="13834">MYELLQIRAQLETMPYKNTASLFELRMVLMNTGTLLTSRHLANQRGEKDIMTSKLLLSTFRNVRNYYHILETTKEAHEQCFKNIKELALQDLVSLYRKLRTSNVVNMPQEQQVLSAAR</sequence>
<dbReference type="RefSeq" id="WP_146307412.1">
    <property type="nucleotide sequence ID" value="NZ_VOHS01000036.1"/>
</dbReference>
<dbReference type="EMBL" id="VOHS01000036">
    <property type="protein sequence ID" value="TWV96205.1"/>
    <property type="molecule type" value="Genomic_DNA"/>
</dbReference>
<dbReference type="Proteomes" id="UP000318815">
    <property type="component" value="Unassembled WGS sequence"/>
</dbReference>
<dbReference type="OrthoDB" id="671895at2"/>
<keyword evidence="2" id="KW-1185">Reference proteome</keyword>